<evidence type="ECO:0000313" key="2">
    <source>
        <dbReference type="Proteomes" id="UP000474104"/>
    </source>
</evidence>
<evidence type="ECO:0000313" key="1">
    <source>
        <dbReference type="EMBL" id="NDO67382.1"/>
    </source>
</evidence>
<dbReference type="AlphaFoldDB" id="A0A9X5C482"/>
<gene>
    <name evidence="1" type="ORF">FMM80_00980</name>
</gene>
<dbReference type="RefSeq" id="WP_157404131.1">
    <property type="nucleotide sequence ID" value="NZ_VIRB01000019.1"/>
</dbReference>
<name>A0A9X5C482_9FIRM</name>
<proteinExistence type="predicted"/>
<comment type="caution">
    <text evidence="1">The sequence shown here is derived from an EMBL/GenBank/DDBJ whole genome shotgun (WGS) entry which is preliminary data.</text>
</comment>
<accession>A0A9X5C482</accession>
<dbReference type="EMBL" id="VIRB01000019">
    <property type="protein sequence ID" value="NDO67382.1"/>
    <property type="molecule type" value="Genomic_DNA"/>
</dbReference>
<reference evidence="1 2" key="1">
    <citation type="submission" date="2019-07" db="EMBL/GenBank/DDBJ databases">
        <title>Draft genome sequences of 15 bacterial species constituting the stable defined intestinal microbiota of the GM15 gnotobiotic mouse model.</title>
        <authorList>
            <person name="Elie C."/>
            <person name="Mathieu A."/>
            <person name="Saliou A."/>
            <person name="Darnaud M."/>
            <person name="Leulier F."/>
            <person name="Tamellini A."/>
        </authorList>
    </citation>
    <scope>NUCLEOTIDE SEQUENCE [LARGE SCALE GENOMIC DNA]</scope>
    <source>
        <strain evidence="2">ASF 502</strain>
    </source>
</reference>
<protein>
    <submittedName>
        <fullName evidence="1">Uncharacterized protein</fullName>
    </submittedName>
</protein>
<dbReference type="Proteomes" id="UP000474104">
    <property type="component" value="Unassembled WGS sequence"/>
</dbReference>
<organism evidence="1 2">
    <name type="scientific">Schaedlerella arabinosiphila</name>
    <dbReference type="NCBI Taxonomy" id="2044587"/>
    <lineage>
        <taxon>Bacteria</taxon>
        <taxon>Bacillati</taxon>
        <taxon>Bacillota</taxon>
        <taxon>Clostridia</taxon>
        <taxon>Lachnospirales</taxon>
        <taxon>Lachnospiraceae</taxon>
        <taxon>Schaedlerella</taxon>
    </lineage>
</organism>
<sequence length="97" mass="10337">MVSLLSINPITKFAIFFVSSNNELDKLPTSLKCGKDNLSTIKSCSFGSLARCENGDFYILSGDDEWIVYNVSSSGGTGGASVNIGEIPNSNIMSLFS</sequence>